<protein>
    <submittedName>
        <fullName evidence="1">Uncharacterized protein</fullName>
    </submittedName>
</protein>
<organism evidence="1 2">
    <name type="scientific">Aspergillus flavus (strain ATCC 200026 / FGSC A1120 / IAM 13836 / NRRL 3357 / JCM 12722 / SRRC 167)</name>
    <dbReference type="NCBI Taxonomy" id="332952"/>
    <lineage>
        <taxon>Eukaryota</taxon>
        <taxon>Fungi</taxon>
        <taxon>Dikarya</taxon>
        <taxon>Ascomycota</taxon>
        <taxon>Pezizomycotina</taxon>
        <taxon>Eurotiomycetes</taxon>
        <taxon>Eurotiomycetidae</taxon>
        <taxon>Eurotiales</taxon>
        <taxon>Aspergillaceae</taxon>
        <taxon>Aspergillus</taxon>
        <taxon>Aspergillus subgen. Circumdati</taxon>
    </lineage>
</organism>
<accession>A0A7U2ME33</accession>
<dbReference type="Proteomes" id="UP000596276">
    <property type="component" value="Chromosome 2"/>
</dbReference>
<gene>
    <name evidence="1" type="ORF">F9C07_2225575</name>
</gene>
<sequence length="217" mass="24087">MSTAQPQDIIKASDYSVDVIFILDCCWSHLATRSADHRERVTEAVAATDFQDPTANIPGSRVSLTARLSAAIAKAVSRKYEHIEFVELVRDLRAEDTPKKPTHGLLAGTRSIRLKLPGSHAPFALRGPATLRAYFSIRVHSSVGQSGLDALADWINRLPPHIVFEIDRVFETESQCWVVYADWALYSKLAGLPGIALICETKGVDIWNNRHKVNRGK</sequence>
<reference evidence="2" key="1">
    <citation type="journal article" date="2021" name="G3 (Bethesda)">
        <title>Chromosome assembled and annotated genome sequence of Aspergillus flavus NRRL 3357.</title>
        <authorList>
            <person name="Skerker J.M."/>
            <person name="Pianalto K.M."/>
            <person name="Mondo S.J."/>
            <person name="Yang K."/>
            <person name="Arkin A.P."/>
            <person name="Keller N.P."/>
            <person name="Grigoriev I.V."/>
            <person name="Louise Glass N.L."/>
        </authorList>
    </citation>
    <scope>NUCLEOTIDE SEQUENCE [LARGE SCALE GENOMIC DNA]</scope>
    <source>
        <strain evidence="2">ATCC 200026 / FGSC A1120 / IAM 13836 / NRRL 3357 / JCM 12722 / SRRC 167</strain>
    </source>
</reference>
<evidence type="ECO:0000313" key="1">
    <source>
        <dbReference type="EMBL" id="QRD81993.1"/>
    </source>
</evidence>
<dbReference type="VEuPathDB" id="FungiDB:F9C07_2225575"/>
<name>A0A7U2ME33_ASPFN</name>
<dbReference type="VEuPathDB" id="FungiDB:AFLA_001609"/>
<evidence type="ECO:0000313" key="2">
    <source>
        <dbReference type="Proteomes" id="UP000596276"/>
    </source>
</evidence>
<dbReference type="AlphaFoldDB" id="A0A7U2ME33"/>
<keyword evidence="2" id="KW-1185">Reference proteome</keyword>
<proteinExistence type="predicted"/>
<dbReference type="EMBL" id="CP044622">
    <property type="protein sequence ID" value="QRD81993.1"/>
    <property type="molecule type" value="Genomic_DNA"/>
</dbReference>